<dbReference type="InterPro" id="IPR009351">
    <property type="entry name" value="AlkZ-like"/>
</dbReference>
<dbReference type="SMR" id="A0A0H3CD31"/>
<dbReference type="KEGG" id="ccs:CCNA_03433"/>
<dbReference type="OrthoDB" id="9787207at2"/>
<dbReference type="PANTHER" id="PTHR30528">
    <property type="entry name" value="CYTOPLASMIC PROTEIN"/>
    <property type="match status" value="1"/>
</dbReference>
<dbReference type="EMBL" id="CP001340">
    <property type="protein sequence ID" value="ACL96898.1"/>
    <property type="molecule type" value="Genomic_DNA"/>
</dbReference>
<dbReference type="GeneID" id="7332430"/>
<keyword evidence="2" id="KW-1185">Reference proteome</keyword>
<dbReference type="RefSeq" id="WP_010921155.1">
    <property type="nucleotide sequence ID" value="NC_011916.1"/>
</dbReference>
<dbReference type="PANTHER" id="PTHR30528:SF0">
    <property type="entry name" value="CYTOPLASMIC PROTEIN"/>
    <property type="match status" value="1"/>
</dbReference>
<dbReference type="PATRIC" id="fig|565050.3.peg.3348"/>
<proteinExistence type="predicted"/>
<organism evidence="1 2">
    <name type="scientific">Caulobacter vibrioides (strain NA1000 / CB15N)</name>
    <name type="common">Caulobacter crescentus</name>
    <dbReference type="NCBI Taxonomy" id="565050"/>
    <lineage>
        <taxon>Bacteria</taxon>
        <taxon>Pseudomonadati</taxon>
        <taxon>Pseudomonadota</taxon>
        <taxon>Alphaproteobacteria</taxon>
        <taxon>Caulobacterales</taxon>
        <taxon>Caulobacteraceae</taxon>
        <taxon>Caulobacter</taxon>
    </lineage>
</organism>
<dbReference type="Proteomes" id="UP000001364">
    <property type="component" value="Chromosome"/>
</dbReference>
<evidence type="ECO:0008006" key="3">
    <source>
        <dbReference type="Google" id="ProtNLM"/>
    </source>
</evidence>
<dbReference type="PhylomeDB" id="A0A0H3CD31"/>
<gene>
    <name evidence="1" type="ordered locus">CCNA_03433</name>
</gene>
<dbReference type="Pfam" id="PF06224">
    <property type="entry name" value="AlkZ-like"/>
    <property type="match status" value="1"/>
</dbReference>
<dbReference type="RefSeq" id="YP_002518806.1">
    <property type="nucleotide sequence ID" value="NC_011916.1"/>
</dbReference>
<reference evidence="1 2" key="1">
    <citation type="journal article" date="2010" name="J. Bacteriol.">
        <title>The genetic basis of laboratory adaptation in Caulobacter crescentus.</title>
        <authorList>
            <person name="Marks M.E."/>
            <person name="Castro-Rojas C.M."/>
            <person name="Teiling C."/>
            <person name="Du L."/>
            <person name="Kapatral V."/>
            <person name="Walunas T.L."/>
            <person name="Crosson S."/>
        </authorList>
    </citation>
    <scope>NUCLEOTIDE SEQUENCE [LARGE SCALE GENOMIC DNA]</scope>
    <source>
        <strain evidence="2">NA1000 / CB15N</strain>
    </source>
</reference>
<protein>
    <recommendedName>
        <fullName evidence="3">Cytoplasmic protein</fullName>
    </recommendedName>
</protein>
<sequence length="409" mass="45056">MVETLSAPEARRIALAAQGFGRPRPAQPGKRHLLNTIQALGVVQIDSVNVVSRSHYLPFFSRLGAYDRALLEDLAWGRKPALAEYWAHEASLTPLATHPLLRWRMQDARDGVGVWKNVAKFLHTHADFIDQALKAVDQRGPLAASELALGAKGAGGWWGWSEGKRAMECLFWTGRLTTATRRGAFERVYDLPERVLPKAIHDAPTPDRVEACRALLRIAAQAMGVATERDLRDYFRLGVNDARDGVAALAAEGALVAVKVAGWDQPAYLWPEARRPRAIKAAALLSPFDNLIWFRERAERLFDVRVRLEIYTPAHKRTHGYYVLPFLQNEAITARVDLKADRKAGRLLVLAAHAESRADAKTPLALAGELALMAHWLGLQGVEVRPVGDLAPALGSVVEPRAKDASTGL</sequence>
<evidence type="ECO:0000313" key="2">
    <source>
        <dbReference type="Proteomes" id="UP000001364"/>
    </source>
</evidence>
<evidence type="ECO:0000313" key="1">
    <source>
        <dbReference type="EMBL" id="ACL96898.1"/>
    </source>
</evidence>
<name>A0A0H3CD31_CAUVN</name>
<accession>A0A0H3CD31</accession>
<dbReference type="HOGENOM" id="CLU_043035_1_0_5"/>
<dbReference type="AlphaFoldDB" id="A0A0H3CD31"/>